<dbReference type="InterPro" id="IPR000387">
    <property type="entry name" value="Tyr_Pase_dom"/>
</dbReference>
<dbReference type="Pfam" id="PF00782">
    <property type="entry name" value="DSPc"/>
    <property type="match status" value="1"/>
</dbReference>
<evidence type="ECO:0000313" key="3">
    <source>
        <dbReference type="EMBL" id="OAA80258.1"/>
    </source>
</evidence>
<dbReference type="InterPro" id="IPR029021">
    <property type="entry name" value="Prot-tyrosine_phosphatase-like"/>
</dbReference>
<comment type="caution">
    <text evidence="3">The sequence shown here is derived from an EMBL/GenBank/DDBJ whole genome shotgun (WGS) entry which is preliminary data.</text>
</comment>
<reference evidence="3 4" key="1">
    <citation type="journal article" date="2016" name="Genome Biol. Evol.">
        <title>Divergent and convergent evolution of fungal pathogenicity.</title>
        <authorList>
            <person name="Shang Y."/>
            <person name="Xiao G."/>
            <person name="Zheng P."/>
            <person name="Cen K."/>
            <person name="Zhan S."/>
            <person name="Wang C."/>
        </authorList>
    </citation>
    <scope>NUCLEOTIDE SEQUENCE [LARGE SCALE GENOMIC DNA]</scope>
    <source>
        <strain evidence="3 4">RCEF 1005</strain>
    </source>
</reference>
<dbReference type="GO" id="GO:0140096">
    <property type="term" value="F:catalytic activity, acting on a protein"/>
    <property type="evidence" value="ECO:0007669"/>
    <property type="project" value="UniProtKB-ARBA"/>
</dbReference>
<dbReference type="PROSITE" id="PS50056">
    <property type="entry name" value="TYR_PHOSPHATASE_2"/>
    <property type="match status" value="1"/>
</dbReference>
<accession>A0A162KV81</accession>
<evidence type="ECO:0000256" key="1">
    <source>
        <dbReference type="ARBA" id="ARBA00009649"/>
    </source>
</evidence>
<dbReference type="InterPro" id="IPR052449">
    <property type="entry name" value="STYX-Interacting_Phosphatase"/>
</dbReference>
<dbReference type="STRING" id="1081108.A0A162KV81"/>
<dbReference type="GO" id="GO:0005654">
    <property type="term" value="C:nucleoplasm"/>
    <property type="evidence" value="ECO:0007669"/>
    <property type="project" value="TreeGrafter"/>
</dbReference>
<dbReference type="GO" id="GO:0005737">
    <property type="term" value="C:cytoplasm"/>
    <property type="evidence" value="ECO:0007669"/>
    <property type="project" value="TreeGrafter"/>
</dbReference>
<dbReference type="Proteomes" id="UP000076881">
    <property type="component" value="Unassembled WGS sequence"/>
</dbReference>
<dbReference type="GO" id="GO:0062026">
    <property type="term" value="P:negative regulation of SCF-dependent proteasomal ubiquitin-dependent catabolic process"/>
    <property type="evidence" value="ECO:0007669"/>
    <property type="project" value="TreeGrafter"/>
</dbReference>
<feature type="domain" description="Tyrosine specific protein phosphatases" evidence="2">
    <location>
        <begin position="167"/>
        <end position="237"/>
    </location>
</feature>
<evidence type="ECO:0000313" key="4">
    <source>
        <dbReference type="Proteomes" id="UP000076881"/>
    </source>
</evidence>
<organism evidence="3 4">
    <name type="scientific">Akanthomyces lecanii RCEF 1005</name>
    <dbReference type="NCBI Taxonomy" id="1081108"/>
    <lineage>
        <taxon>Eukaryota</taxon>
        <taxon>Fungi</taxon>
        <taxon>Dikarya</taxon>
        <taxon>Ascomycota</taxon>
        <taxon>Pezizomycotina</taxon>
        <taxon>Sordariomycetes</taxon>
        <taxon>Hypocreomycetidae</taxon>
        <taxon>Hypocreales</taxon>
        <taxon>Cordycipitaceae</taxon>
        <taxon>Akanthomyces</taxon>
        <taxon>Cordyceps confragosa</taxon>
    </lineage>
</organism>
<keyword evidence="4" id="KW-1185">Reference proteome</keyword>
<evidence type="ECO:0000259" key="2">
    <source>
        <dbReference type="PROSITE" id="PS50056"/>
    </source>
</evidence>
<comment type="similarity">
    <text evidence="1">Belongs to the protein-tyrosine phosphatase family. Non-receptor class subfamily.</text>
</comment>
<dbReference type="PANTHER" id="PTHR46588">
    <property type="entry name" value="SERINE/THREONINE/TYROSINE-INTERACTING PROTEIN"/>
    <property type="match status" value="1"/>
</dbReference>
<dbReference type="SMART" id="SM00195">
    <property type="entry name" value="DSPc"/>
    <property type="match status" value="1"/>
</dbReference>
<dbReference type="InterPro" id="IPR020422">
    <property type="entry name" value="TYR_PHOSPHATASE_DUAL_dom"/>
</dbReference>
<name>A0A162KV81_CORDF</name>
<dbReference type="PANTHER" id="PTHR46588:SF1">
    <property type="entry name" value="SERINE_THREONINE_TYROSINE-INTERACTING PROTEIN"/>
    <property type="match status" value="1"/>
</dbReference>
<dbReference type="AlphaFoldDB" id="A0A162KV81"/>
<dbReference type="InterPro" id="IPR000340">
    <property type="entry name" value="Dual-sp_phosphatase_cat-dom"/>
</dbReference>
<dbReference type="GO" id="GO:0070372">
    <property type="term" value="P:regulation of ERK1 and ERK2 cascade"/>
    <property type="evidence" value="ECO:0007669"/>
    <property type="project" value="TreeGrafter"/>
</dbReference>
<proteinExistence type="inferred from homology"/>
<dbReference type="EMBL" id="AZHF01000002">
    <property type="protein sequence ID" value="OAA80258.1"/>
    <property type="molecule type" value="Genomic_DNA"/>
</dbReference>
<dbReference type="Gene3D" id="3.90.190.10">
    <property type="entry name" value="Protein tyrosine phosphatase superfamily"/>
    <property type="match status" value="1"/>
</dbReference>
<dbReference type="OrthoDB" id="10252009at2759"/>
<dbReference type="SUPFAM" id="SSF52799">
    <property type="entry name" value="(Phosphotyrosine protein) phosphatases II"/>
    <property type="match status" value="1"/>
</dbReference>
<protein>
    <submittedName>
        <fullName evidence="3">Dual specificity phosphatase</fullName>
    </submittedName>
</protein>
<sequence>MDKSKLCTPWSVQPHRSVTQAGPYSDRAPSPPYITLHSHAMGSHEAGQDAYTLRPCVANLSALHLTREELRILTRDQPQVASDGAGSWMYEQRRGPQPVLDYMSIGPTSSIRDHEYLRQNSISMIVVVRDARMVNMPSLSVTKACEEFNIEASFVNVDIENPLHLIRELPEIIFNLNSHMINLHNRSQAETGVPRTGHILVTCDSGNDRSAAVVAAYIMAVYGASMHKAAQFLHRRRFSCNFDEGAKRMLQTWEELLLAQAAVEADQQATQRRAEPPKSKRRLDDMLVPDIFVEGGTTCASYDEDRFQERRFAPFKDSEVDME</sequence>
<gene>
    <name evidence="3" type="ORF">LEL_03744</name>
</gene>
<dbReference type="GO" id="GO:1990444">
    <property type="term" value="F:F-box domain binding"/>
    <property type="evidence" value="ECO:0007669"/>
    <property type="project" value="TreeGrafter"/>
</dbReference>